<accession>A0A815CL29</accession>
<evidence type="ECO:0000256" key="5">
    <source>
        <dbReference type="SAM" id="MobiDB-lite"/>
    </source>
</evidence>
<dbReference type="InterPro" id="IPR032675">
    <property type="entry name" value="LRR_dom_sf"/>
</dbReference>
<dbReference type="SUPFAM" id="SSF52075">
    <property type="entry name" value="Outer arm dynein light chain 1"/>
    <property type="match status" value="1"/>
</dbReference>
<dbReference type="InterPro" id="IPR001611">
    <property type="entry name" value="Leu-rich_rpt"/>
</dbReference>
<keyword evidence="3" id="KW-0433">Leucine-rich repeat</keyword>
<evidence type="ECO:0000313" key="6">
    <source>
        <dbReference type="EMBL" id="CAF1289017.1"/>
    </source>
</evidence>
<feature type="region of interest" description="Disordered" evidence="5">
    <location>
        <begin position="349"/>
        <end position="439"/>
    </location>
</feature>
<feature type="compositionally biased region" description="Low complexity" evidence="5">
    <location>
        <begin position="374"/>
        <end position="394"/>
    </location>
</feature>
<evidence type="ECO:0000256" key="1">
    <source>
        <dbReference type="ARBA" id="ARBA00004496"/>
    </source>
</evidence>
<evidence type="ECO:0000256" key="2">
    <source>
        <dbReference type="ARBA" id="ARBA00022490"/>
    </source>
</evidence>
<keyword evidence="2" id="KW-0963">Cytoplasm</keyword>
<dbReference type="PANTHER" id="PTHR15454">
    <property type="entry name" value="NISCHARIN RELATED"/>
    <property type="match status" value="1"/>
</dbReference>
<feature type="region of interest" description="Disordered" evidence="5">
    <location>
        <begin position="851"/>
        <end position="878"/>
    </location>
</feature>
<comment type="subcellular location">
    <subcellularLocation>
        <location evidence="1">Cytoplasm</location>
    </subcellularLocation>
</comment>
<evidence type="ECO:0008006" key="8">
    <source>
        <dbReference type="Google" id="ProtNLM"/>
    </source>
</evidence>
<evidence type="ECO:0000256" key="4">
    <source>
        <dbReference type="ARBA" id="ARBA00022737"/>
    </source>
</evidence>
<dbReference type="PROSITE" id="PS51450">
    <property type="entry name" value="LRR"/>
    <property type="match status" value="1"/>
</dbReference>
<evidence type="ECO:0000256" key="3">
    <source>
        <dbReference type="ARBA" id="ARBA00022614"/>
    </source>
</evidence>
<evidence type="ECO:0000313" key="7">
    <source>
        <dbReference type="Proteomes" id="UP000663845"/>
    </source>
</evidence>
<protein>
    <recommendedName>
        <fullName evidence="8">Serine/threonine-protein kinase 11-interacting protein</fullName>
    </recommendedName>
</protein>
<name>A0A815CL29_9BILA</name>
<dbReference type="PANTHER" id="PTHR15454:SF69">
    <property type="entry name" value="SERINE_THREONINE-PROTEIN KINASE 11-INTERACTING PROTEIN"/>
    <property type="match status" value="1"/>
</dbReference>
<dbReference type="Pfam" id="PF13855">
    <property type="entry name" value="LRR_8"/>
    <property type="match status" value="1"/>
</dbReference>
<proteinExistence type="predicted"/>
<dbReference type="Proteomes" id="UP000663845">
    <property type="component" value="Unassembled WGS sequence"/>
</dbReference>
<gene>
    <name evidence="6" type="ORF">JYZ213_LOCUS31666</name>
</gene>
<reference evidence="6" key="1">
    <citation type="submission" date="2021-02" db="EMBL/GenBank/DDBJ databases">
        <authorList>
            <person name="Nowell W R."/>
        </authorList>
    </citation>
    <scope>NUCLEOTIDE SEQUENCE</scope>
</reference>
<sequence length="1294" mass="147683">MATARPSPTTTSSSSSATVVHQLVELFRTNGHRVLHGDSKVCFTSDSLTLLNNYFQAAKFDIILPQTNDRVRTSSIPPLPPPPPSVQNLRINTRLREDLIFLHDFLKKIHAVKLIHHAGTLQGNVFLYPFQHVVCLELKKIPPHMVSGLSILRPQLETLICSQSVTKIEDLISDCGGDSVQPEKWPRLKSLFLAHNFIERIDQSLKYLIALEVLDLSHNRLQDCSKILEIVPHVKHLNLSSNQLRNVPIWPEYKGPCRLFTLKMRQNCLEDVTGIEIMKSIEELDLSDNFITLIPEQIRYMPTIKRLSFARNPFTYATNYRQQIIYNLPYVFSQEARELLIDDQQLTSKEKQRIPRNRNRQQPLVSAFRPYSPSSSAQNTTTSESTTEPESIATNSSGTVVVKRRRPKNRPGNLRTLDADETPTEHATSGSDNETGSQRRRLKNLTETLQDIDGNDHTSLTPGSRSIYQSTIYEQDDNILKSSTSVASSIPRKLANDLSQSPKRRKSPRSRRADPPTRIVLEVVDVSNTTSDETPVPDSPISERNASMNKNYQTPIPVLEPKENPVDEINTGDSIRTIFFITDQTSNDRNRSFTIEIDPMYLIEKDINDEDYSEKIKYSTIKLSNNNESNQKTVEFTFEKRRNEIERRIYSFDTKQDQKAFVEEIERHLELSVPIELPNGAPLFIECTKCGKNFPPLTSMNHTDNTSSTICMACQNAIVTPPIETFAALQLQTTMTVSSDQADLDHRLHLHVVTEHFTHNNEQIKLHFKNIKIMCDLFQANPWKPLLCTNCHQNRSGHQIMENTCEHLSPKKSSDLPASTSSMHLYEEIMAQYFTINTTDIDSLKTTSVIERLPTPNENELNDDDDDVEEDSFSDEEQDLMKPSTIEFIQNQSMINTQGIVLMGPDLPIKQVTATITKKSKKMNLLRKSKSNADECLKKTDMNYNNTSKSWWFKVKKANTSPVNQIELTNESNKPNISSPPLSCQTPQQRVRVLPEINKLTLSEALNIARRQHLLPNREPKLILPHKPFCSPINSAGQANYGSSIASTTSSSTQSSAEYDTGVLNNSIKEESTYLTAISPVIENNHSLITMLDKINKLTIERLTFDLRIIIDEYKHNLPVARFQTLKSFLHQHQSSKILSNEAIYFVLLQIIDEYSHHSTDSLKIITIDHFLIAHDSTIPIIVTTTSSVTNEDQSLEKFIKNLSNQLFDASSLPIFNDLLTFENISYRYLSKQILQFSNIDIDHNISMQRVKLLDLFWNKIHSLRNIQINEENERFIFAHYHLMRHICQSDSLI</sequence>
<dbReference type="Gene3D" id="3.80.10.10">
    <property type="entry name" value="Ribonuclease Inhibitor"/>
    <property type="match status" value="2"/>
</dbReference>
<comment type="caution">
    <text evidence="6">The sequence shown here is derived from an EMBL/GenBank/DDBJ whole genome shotgun (WGS) entry which is preliminary data.</text>
</comment>
<dbReference type="EMBL" id="CAJNOG010000541">
    <property type="protein sequence ID" value="CAF1289017.1"/>
    <property type="molecule type" value="Genomic_DNA"/>
</dbReference>
<feature type="compositionally biased region" description="Acidic residues" evidence="5">
    <location>
        <begin position="860"/>
        <end position="878"/>
    </location>
</feature>
<organism evidence="6 7">
    <name type="scientific">Adineta steineri</name>
    <dbReference type="NCBI Taxonomy" id="433720"/>
    <lineage>
        <taxon>Eukaryota</taxon>
        <taxon>Metazoa</taxon>
        <taxon>Spiralia</taxon>
        <taxon>Gnathifera</taxon>
        <taxon>Rotifera</taxon>
        <taxon>Eurotatoria</taxon>
        <taxon>Bdelloidea</taxon>
        <taxon>Adinetida</taxon>
        <taxon>Adinetidae</taxon>
        <taxon>Adineta</taxon>
    </lineage>
</organism>
<keyword evidence="4" id="KW-0677">Repeat</keyword>
<dbReference type="GO" id="GO:0005737">
    <property type="term" value="C:cytoplasm"/>
    <property type="evidence" value="ECO:0007669"/>
    <property type="project" value="UniProtKB-SubCell"/>
</dbReference>
<feature type="compositionally biased region" description="Polar residues" evidence="5">
    <location>
        <begin position="425"/>
        <end position="436"/>
    </location>
</feature>
<feature type="region of interest" description="Disordered" evidence="5">
    <location>
        <begin position="483"/>
        <end position="547"/>
    </location>
</feature>